<keyword evidence="2" id="KW-1185">Reference proteome</keyword>
<dbReference type="EMBL" id="CM055109">
    <property type="protein sequence ID" value="KAJ7523902.1"/>
    <property type="molecule type" value="Genomic_DNA"/>
</dbReference>
<name>A0ACC2B2A9_DIPCM</name>
<protein>
    <submittedName>
        <fullName evidence="1">Uncharacterized protein</fullName>
    </submittedName>
</protein>
<gene>
    <name evidence="1" type="ORF">O6H91_18G067200</name>
</gene>
<evidence type="ECO:0000313" key="2">
    <source>
        <dbReference type="Proteomes" id="UP001162992"/>
    </source>
</evidence>
<sequence>MWVLCCHLKTQSTCQDKDQEPALVEGEDIEEERMAGSDLRRPLIETSQANKSIGKVHGVSFVRTSLRIIHCIQTFLKKHGHSIAIALGPLAAALVLAFVTINSQGQHNRTIVAMLAVLIWMIIWWVTEAVPTAITSLLPLLLYPVLGIQNANAVAASYMNDTISLFIGSFILALAVERYQVHRRLALTTLLLIGGKKMDPRLLLLGFFIGPAFVSMWISNTATSIMMMPIAVGMLQKLQATFAEHRANEAGSSESLVVDDLQKTDGGFTGLGIIQDVEVNNSKIASPPEESKPEELPHDLKVFGRGVVLGVTYAIEIGGLTTLTGTGTNLVLTGIWSSRFPNAPPVTFFQWFLFAFPLGVILLIICYVLICVIYCPPSVVPTISRSFKRSTIQEEIDLLGPMSFAEKAVLGLFGVLIVLWMTRDFSGTMPGWGVWLTGGLAGDGTASIFMAIPLFIIPNKRVPGEKLMSWKHCKNFPWDIVLLLGGGFAIADGISKSGLSAWMTQHLVFLHSAPYLLMVPMVCLFVGITTEFVSNASTATIFLPLLIPVALSGHIHPLFYLVPATITASYCFMLPIGTPPNAVAYATGYTRMIDMISTGFILKVVSILVLSAMMPSLGPIVFGLNKPFHAH</sequence>
<accession>A0ACC2B2A9</accession>
<organism evidence="1 2">
    <name type="scientific">Diphasiastrum complanatum</name>
    <name type="common">Issler's clubmoss</name>
    <name type="synonym">Lycopodium complanatum</name>
    <dbReference type="NCBI Taxonomy" id="34168"/>
    <lineage>
        <taxon>Eukaryota</taxon>
        <taxon>Viridiplantae</taxon>
        <taxon>Streptophyta</taxon>
        <taxon>Embryophyta</taxon>
        <taxon>Tracheophyta</taxon>
        <taxon>Lycopodiopsida</taxon>
        <taxon>Lycopodiales</taxon>
        <taxon>Lycopodiaceae</taxon>
        <taxon>Lycopodioideae</taxon>
        <taxon>Diphasiastrum</taxon>
    </lineage>
</organism>
<dbReference type="Proteomes" id="UP001162992">
    <property type="component" value="Chromosome 18"/>
</dbReference>
<evidence type="ECO:0000313" key="1">
    <source>
        <dbReference type="EMBL" id="KAJ7523902.1"/>
    </source>
</evidence>
<reference evidence="2" key="1">
    <citation type="journal article" date="2024" name="Proc. Natl. Acad. Sci. U.S.A.">
        <title>Extraordinary preservation of gene collinearity over three hundred million years revealed in homosporous lycophytes.</title>
        <authorList>
            <person name="Li C."/>
            <person name="Wickell D."/>
            <person name="Kuo L.Y."/>
            <person name="Chen X."/>
            <person name="Nie B."/>
            <person name="Liao X."/>
            <person name="Peng D."/>
            <person name="Ji J."/>
            <person name="Jenkins J."/>
            <person name="Williams M."/>
            <person name="Shu S."/>
            <person name="Plott C."/>
            <person name="Barry K."/>
            <person name="Rajasekar S."/>
            <person name="Grimwood J."/>
            <person name="Han X."/>
            <person name="Sun S."/>
            <person name="Hou Z."/>
            <person name="He W."/>
            <person name="Dai G."/>
            <person name="Sun C."/>
            <person name="Schmutz J."/>
            <person name="Leebens-Mack J.H."/>
            <person name="Li F.W."/>
            <person name="Wang L."/>
        </authorList>
    </citation>
    <scope>NUCLEOTIDE SEQUENCE [LARGE SCALE GENOMIC DNA]</scope>
    <source>
        <strain evidence="2">cv. PW_Plant_1</strain>
    </source>
</reference>
<proteinExistence type="predicted"/>
<comment type="caution">
    <text evidence="1">The sequence shown here is derived from an EMBL/GenBank/DDBJ whole genome shotgun (WGS) entry which is preliminary data.</text>
</comment>